<reference evidence="1" key="1">
    <citation type="submission" date="2020-11" db="EMBL/GenBank/DDBJ databases">
        <authorList>
            <consortium name="DOE Joint Genome Institute"/>
            <person name="Ahrendt S."/>
            <person name="Riley R."/>
            <person name="Andreopoulos W."/>
            <person name="Labutti K."/>
            <person name="Pangilinan J."/>
            <person name="Ruiz-Duenas F.J."/>
            <person name="Barrasa J.M."/>
            <person name="Sanchez-Garcia M."/>
            <person name="Camarero S."/>
            <person name="Miyauchi S."/>
            <person name="Serrano A."/>
            <person name="Linde D."/>
            <person name="Babiker R."/>
            <person name="Drula E."/>
            <person name="Ayuso-Fernandez I."/>
            <person name="Pacheco R."/>
            <person name="Padilla G."/>
            <person name="Ferreira P."/>
            <person name="Barriuso J."/>
            <person name="Kellner H."/>
            <person name="Castanera R."/>
            <person name="Alfaro M."/>
            <person name="Ramirez L."/>
            <person name="Pisabarro A.G."/>
            <person name="Kuo A."/>
            <person name="Tritt A."/>
            <person name="Lipzen A."/>
            <person name="He G."/>
            <person name="Yan M."/>
            <person name="Ng V."/>
            <person name="Cullen D."/>
            <person name="Martin F."/>
            <person name="Rosso M.-N."/>
            <person name="Henrissat B."/>
            <person name="Hibbett D."/>
            <person name="Martinez A.T."/>
            <person name="Grigoriev I.V."/>
        </authorList>
    </citation>
    <scope>NUCLEOTIDE SEQUENCE</scope>
    <source>
        <strain evidence="1">CIRM-BRFM 674</strain>
    </source>
</reference>
<protein>
    <submittedName>
        <fullName evidence="1">Uncharacterized protein</fullName>
    </submittedName>
</protein>
<dbReference type="InterPro" id="IPR011990">
    <property type="entry name" value="TPR-like_helical_dom_sf"/>
</dbReference>
<comment type="caution">
    <text evidence="1">The sequence shown here is derived from an EMBL/GenBank/DDBJ whole genome shotgun (WGS) entry which is preliminary data.</text>
</comment>
<organism evidence="1 2">
    <name type="scientific">Pholiota conissans</name>
    <dbReference type="NCBI Taxonomy" id="109636"/>
    <lineage>
        <taxon>Eukaryota</taxon>
        <taxon>Fungi</taxon>
        <taxon>Dikarya</taxon>
        <taxon>Basidiomycota</taxon>
        <taxon>Agaricomycotina</taxon>
        <taxon>Agaricomycetes</taxon>
        <taxon>Agaricomycetidae</taxon>
        <taxon>Agaricales</taxon>
        <taxon>Agaricineae</taxon>
        <taxon>Strophariaceae</taxon>
        <taxon>Pholiota</taxon>
    </lineage>
</organism>
<dbReference type="EMBL" id="MU155379">
    <property type="protein sequence ID" value="KAF9474434.1"/>
    <property type="molecule type" value="Genomic_DNA"/>
</dbReference>
<accession>A0A9P5YTQ7</accession>
<sequence length="381" mass="44033">MGCFCSTAVDSSPGDRAYEEGDKTYQEYKRIDPSQRSNPEAQALLASATNSYTFAVNYFRKHKGEMLGTALVSLASLKWDLYRSATTQMGEKSSEKLEEIIKLDEEALTLWQARDPKPESYPSLLINLAGAYLERFPTRKECSDVQEALRLYRDACECTQKTSRSYIEATMQIGVTYWTWYCDPSNITTRTVDQIDNALRYLMDAHDLCRSAYPDIQCSCLYNLAWIYHHRFEKQRQIVPPNSSEDCLSQAIHFYQSTLQIMSQTDVRYAKALWFVPMLLFHRYERDKREHDLREAQKWARDAFSYTGITDAEQRLQLQAVRDFDERANAEKTRDVRVAVRRSTLVTFQSESSEHSIHSPFIPSILEDNGAGVITNEPQDM</sequence>
<dbReference type="SUPFAM" id="SSF48452">
    <property type="entry name" value="TPR-like"/>
    <property type="match status" value="1"/>
</dbReference>
<dbReference type="Proteomes" id="UP000807469">
    <property type="component" value="Unassembled WGS sequence"/>
</dbReference>
<dbReference type="AlphaFoldDB" id="A0A9P5YTQ7"/>
<keyword evidence="2" id="KW-1185">Reference proteome</keyword>
<name>A0A9P5YTQ7_9AGAR</name>
<gene>
    <name evidence="1" type="ORF">BDN70DRAFT_936656</name>
</gene>
<dbReference type="OrthoDB" id="3059123at2759"/>
<evidence type="ECO:0000313" key="1">
    <source>
        <dbReference type="EMBL" id="KAF9474434.1"/>
    </source>
</evidence>
<evidence type="ECO:0000313" key="2">
    <source>
        <dbReference type="Proteomes" id="UP000807469"/>
    </source>
</evidence>
<proteinExistence type="predicted"/>
<dbReference type="Gene3D" id="1.25.40.10">
    <property type="entry name" value="Tetratricopeptide repeat domain"/>
    <property type="match status" value="1"/>
</dbReference>